<organism evidence="4 5">
    <name type="scientific">Actinoalloteichus caeruleus DSM 43889</name>
    <dbReference type="NCBI Taxonomy" id="1120930"/>
    <lineage>
        <taxon>Bacteria</taxon>
        <taxon>Bacillati</taxon>
        <taxon>Actinomycetota</taxon>
        <taxon>Actinomycetes</taxon>
        <taxon>Pseudonocardiales</taxon>
        <taxon>Pseudonocardiaceae</taxon>
        <taxon>Actinoalloteichus</taxon>
        <taxon>Actinoalloteichus cyanogriseus</taxon>
    </lineage>
</organism>
<dbReference type="SFLD" id="SFLDG01129">
    <property type="entry name" value="C1.5:_HAD__Beta-PGM__Phosphata"/>
    <property type="match status" value="1"/>
</dbReference>
<dbReference type="InterPro" id="IPR006439">
    <property type="entry name" value="HAD-SF_hydro_IA"/>
</dbReference>
<keyword evidence="5" id="KW-1185">Reference proteome</keyword>
<keyword evidence="2 4" id="KW-0378">Hydrolase</keyword>
<dbReference type="NCBIfam" id="TIGR01549">
    <property type="entry name" value="HAD-SF-IA-v1"/>
    <property type="match status" value="1"/>
</dbReference>
<evidence type="ECO:0000256" key="1">
    <source>
        <dbReference type="ARBA" id="ARBA00001946"/>
    </source>
</evidence>
<evidence type="ECO:0000313" key="4">
    <source>
        <dbReference type="EMBL" id="MCP2332062.1"/>
    </source>
</evidence>
<comment type="caution">
    <text evidence="4">The sequence shown here is derived from an EMBL/GenBank/DDBJ whole genome shotgun (WGS) entry which is preliminary data.</text>
</comment>
<dbReference type="PANTHER" id="PTHR46470">
    <property type="entry name" value="N-ACYLNEURAMINATE-9-PHOSPHATASE"/>
    <property type="match status" value="1"/>
</dbReference>
<comment type="cofactor">
    <cofactor evidence="1">
        <name>Mg(2+)</name>
        <dbReference type="ChEBI" id="CHEBI:18420"/>
    </cofactor>
</comment>
<dbReference type="SUPFAM" id="SSF56784">
    <property type="entry name" value="HAD-like"/>
    <property type="match status" value="1"/>
</dbReference>
<dbReference type="EMBL" id="AUBJ02000001">
    <property type="protein sequence ID" value="MCP2332062.1"/>
    <property type="molecule type" value="Genomic_DNA"/>
</dbReference>
<dbReference type="GO" id="GO:0016787">
    <property type="term" value="F:hydrolase activity"/>
    <property type="evidence" value="ECO:0007669"/>
    <property type="project" value="UniProtKB-KW"/>
</dbReference>
<dbReference type="NCBIfam" id="TIGR01509">
    <property type="entry name" value="HAD-SF-IA-v3"/>
    <property type="match status" value="1"/>
</dbReference>
<evidence type="ECO:0000313" key="5">
    <source>
        <dbReference type="Proteomes" id="UP000791080"/>
    </source>
</evidence>
<gene>
    <name evidence="4" type="ORF">G443_002332</name>
</gene>
<sequence length="243" mass="26661">MTSALATSSGTRLHRVRAVCLDIDDTLVDYCTSARTGLVELLGDDQSWPMWQRTSERHHARYAAGEVDFDTMRRQRTRAFLTDLGRQVDEEEAAAWEQRRLTATERTWTLFDDAVPCLRWLRSAGLRVAAITNAAGAYQRRKLAAVGLGDAFDRLVISGELGVAKPDPLIFHTACAELGVRPEEAVHVGDKVTLDALGARDAGLHGVWLDRRSLGDPVPSGISVISGLAELPDLLFRLETPAS</sequence>
<reference evidence="4 5" key="1">
    <citation type="submission" date="2022-06" db="EMBL/GenBank/DDBJ databases">
        <title>Genomic Encyclopedia of Type Strains, Phase I: the one thousand microbial genomes (KMG-I) project.</title>
        <authorList>
            <person name="Kyrpides N."/>
        </authorList>
    </citation>
    <scope>NUCLEOTIDE SEQUENCE [LARGE SCALE GENOMIC DNA]</scope>
    <source>
        <strain evidence="4 5">DSM 43889</strain>
    </source>
</reference>
<dbReference type="Proteomes" id="UP000791080">
    <property type="component" value="Unassembled WGS sequence"/>
</dbReference>
<evidence type="ECO:0000256" key="2">
    <source>
        <dbReference type="ARBA" id="ARBA00022801"/>
    </source>
</evidence>
<dbReference type="SFLD" id="SFLDS00003">
    <property type="entry name" value="Haloacid_Dehalogenase"/>
    <property type="match status" value="1"/>
</dbReference>
<evidence type="ECO:0000256" key="3">
    <source>
        <dbReference type="ARBA" id="ARBA00022842"/>
    </source>
</evidence>
<dbReference type="RefSeq" id="WP_081715183.1">
    <property type="nucleotide sequence ID" value="NZ_AUBJ02000001.1"/>
</dbReference>
<dbReference type="InterPro" id="IPR051400">
    <property type="entry name" value="HAD-like_hydrolase"/>
</dbReference>
<dbReference type="PANTHER" id="PTHR46470:SF4">
    <property type="entry name" value="5-AMINO-6-(5-PHOSPHO-D-RIBITYLAMINO)URACIL PHOSPHATASE YIGB"/>
    <property type="match status" value="1"/>
</dbReference>
<dbReference type="Gene3D" id="1.20.120.710">
    <property type="entry name" value="Haloacid dehalogenase hydrolase-like domain"/>
    <property type="match status" value="1"/>
</dbReference>
<accession>A0ABT1JHR8</accession>
<name>A0ABT1JHR8_ACTCY</name>
<proteinExistence type="predicted"/>
<dbReference type="PRINTS" id="PR00413">
    <property type="entry name" value="HADHALOGNASE"/>
</dbReference>
<dbReference type="InterPro" id="IPR036412">
    <property type="entry name" value="HAD-like_sf"/>
</dbReference>
<dbReference type="Pfam" id="PF00702">
    <property type="entry name" value="Hydrolase"/>
    <property type="match status" value="1"/>
</dbReference>
<dbReference type="Gene3D" id="3.40.50.1000">
    <property type="entry name" value="HAD superfamily/HAD-like"/>
    <property type="match status" value="1"/>
</dbReference>
<protein>
    <submittedName>
        <fullName evidence="4">Hydrolase of the HAD superfamily</fullName>
    </submittedName>
</protein>
<dbReference type="InterPro" id="IPR023214">
    <property type="entry name" value="HAD_sf"/>
</dbReference>
<keyword evidence="3" id="KW-0460">Magnesium</keyword>